<evidence type="ECO:0000313" key="14">
    <source>
        <dbReference type="EMBL" id="KPP67456.1"/>
    </source>
</evidence>
<evidence type="ECO:0000256" key="12">
    <source>
        <dbReference type="ARBA" id="ARBA00023273"/>
    </source>
</evidence>
<dbReference type="GO" id="GO:0007399">
    <property type="term" value="P:nervous system development"/>
    <property type="evidence" value="ECO:0007669"/>
    <property type="project" value="TreeGrafter"/>
</dbReference>
<reference evidence="14 15" key="1">
    <citation type="submission" date="2015-08" db="EMBL/GenBank/DDBJ databases">
        <title>The genome of the Asian arowana (Scleropages formosus).</title>
        <authorList>
            <person name="Tan M.H."/>
            <person name="Gan H.M."/>
            <person name="Croft L.J."/>
            <person name="Austin C.M."/>
        </authorList>
    </citation>
    <scope>NUCLEOTIDE SEQUENCE [LARGE SCALE GENOMIC DNA]</scope>
    <source>
        <strain evidence="14">Aro1</strain>
    </source>
</reference>
<sequence>MVDPSLPFEPIGGGKEQQSVGPTSFNSLGRIEEPVGVSLPTQVLSCVRTEGDPLDCRFSLRQPYRVLTAELAEGGESVRSCAYECARGRPQRLSADRVPVAARPVHDLLMLAFHGGPLAALRFRLGTLTGGQLGPAELVRQRLRYGQAGAAVELLGTMDWSIAGAECYGILATIMDHLFRVELDADAEAHMEAALGTFYAPHRPLSHTVVLEYRDPICKYARRFFHHLLRHQRFEKAFLLALDIGARDLFMASDRPPVCVCGTGVGGALIRLKLKRRSCCASPAQDIHHAARDRGELVLAHVAKRKAKEIDAEPVAGGGERAAWCGAAERGPVRRES</sequence>
<evidence type="ECO:0000256" key="7">
    <source>
        <dbReference type="ARBA" id="ARBA00022737"/>
    </source>
</evidence>
<dbReference type="AlphaFoldDB" id="A0A0P7UGW9"/>
<name>A0A0P7UGW9_SCLFO</name>
<dbReference type="EMBL" id="JARO02005038">
    <property type="protein sequence ID" value="KPP67456.1"/>
    <property type="molecule type" value="Genomic_DNA"/>
</dbReference>
<accession>A0A0P7UGW9</accession>
<evidence type="ECO:0000256" key="8">
    <source>
        <dbReference type="ARBA" id="ARBA00022794"/>
    </source>
</evidence>
<dbReference type="GO" id="GO:0097541">
    <property type="term" value="C:axonemal basal plate"/>
    <property type="evidence" value="ECO:0007669"/>
    <property type="project" value="TreeGrafter"/>
</dbReference>
<keyword evidence="11" id="KW-0206">Cytoskeleton</keyword>
<gene>
    <name evidence="14" type="ORF">Z043_113947</name>
</gene>
<evidence type="ECO:0000256" key="9">
    <source>
        <dbReference type="ARBA" id="ARBA00023069"/>
    </source>
</evidence>
<protein>
    <submittedName>
        <fullName evidence="14">WD repeat-containing and planar cell polarity effector protein fritz-like</fullName>
    </submittedName>
</protein>
<comment type="similarity">
    <text evidence="3">Belongs to the WD repeat fritz family.</text>
</comment>
<feature type="region of interest" description="Disordered" evidence="13">
    <location>
        <begin position="1"/>
        <end position="25"/>
    </location>
</feature>
<comment type="caution">
    <text evidence="14">The sequence shown here is derived from an EMBL/GenBank/DDBJ whole genome shotgun (WGS) entry which is preliminary data.</text>
</comment>
<evidence type="ECO:0000313" key="15">
    <source>
        <dbReference type="Proteomes" id="UP000034805"/>
    </source>
</evidence>
<comment type="subcellular location">
    <subcellularLocation>
        <location evidence="1">Cell membrane</location>
    </subcellularLocation>
    <subcellularLocation>
        <location evidence="2">Cytoplasm</location>
        <location evidence="2">Cytoskeleton</location>
        <location evidence="2">Cilium axoneme</location>
    </subcellularLocation>
</comment>
<dbReference type="Proteomes" id="UP000034805">
    <property type="component" value="Unassembled WGS sequence"/>
</dbReference>
<organism evidence="14 15">
    <name type="scientific">Scleropages formosus</name>
    <name type="common">Asian bonytongue</name>
    <name type="synonym">Osteoglossum formosum</name>
    <dbReference type="NCBI Taxonomy" id="113540"/>
    <lineage>
        <taxon>Eukaryota</taxon>
        <taxon>Metazoa</taxon>
        <taxon>Chordata</taxon>
        <taxon>Craniata</taxon>
        <taxon>Vertebrata</taxon>
        <taxon>Euteleostomi</taxon>
        <taxon>Actinopterygii</taxon>
        <taxon>Neopterygii</taxon>
        <taxon>Teleostei</taxon>
        <taxon>Osteoglossocephala</taxon>
        <taxon>Osteoglossomorpha</taxon>
        <taxon>Osteoglossiformes</taxon>
        <taxon>Osteoglossidae</taxon>
        <taxon>Scleropages</taxon>
    </lineage>
</organism>
<keyword evidence="6" id="KW-0853">WD repeat</keyword>
<dbReference type="GO" id="GO:0044782">
    <property type="term" value="P:cilium organization"/>
    <property type="evidence" value="ECO:0007669"/>
    <property type="project" value="TreeGrafter"/>
</dbReference>
<dbReference type="InterPro" id="IPR024511">
    <property type="entry name" value="Frtz"/>
</dbReference>
<dbReference type="PANTHER" id="PTHR13667:SF5">
    <property type="entry name" value="WD REPEAT-CONTAINING AND PLANAR CELL POLARITY EFFECTOR PROTEIN FRITZ HOMOLOG"/>
    <property type="match status" value="1"/>
</dbReference>
<evidence type="ECO:0000256" key="2">
    <source>
        <dbReference type="ARBA" id="ARBA00004430"/>
    </source>
</evidence>
<evidence type="ECO:0000256" key="13">
    <source>
        <dbReference type="SAM" id="MobiDB-lite"/>
    </source>
</evidence>
<evidence type="ECO:0000256" key="4">
    <source>
        <dbReference type="ARBA" id="ARBA00022475"/>
    </source>
</evidence>
<keyword evidence="12" id="KW-0966">Cell projection</keyword>
<keyword evidence="10" id="KW-0472">Membrane</keyword>
<keyword evidence="7" id="KW-0677">Repeat</keyword>
<dbReference type="GO" id="GO:0005886">
    <property type="term" value="C:plasma membrane"/>
    <property type="evidence" value="ECO:0007669"/>
    <property type="project" value="UniProtKB-SubCell"/>
</dbReference>
<feature type="compositionally biased region" description="Polar residues" evidence="13">
    <location>
        <begin position="16"/>
        <end position="25"/>
    </location>
</feature>
<keyword evidence="9" id="KW-0969">Cilium</keyword>
<dbReference type="GO" id="GO:0045184">
    <property type="term" value="P:establishment of protein localization"/>
    <property type="evidence" value="ECO:0007669"/>
    <property type="project" value="TreeGrafter"/>
</dbReference>
<keyword evidence="5" id="KW-0963">Cytoplasm</keyword>
<dbReference type="PANTHER" id="PTHR13667">
    <property type="entry name" value="HOMOLOC-13"/>
    <property type="match status" value="1"/>
</dbReference>
<evidence type="ECO:0000256" key="6">
    <source>
        <dbReference type="ARBA" id="ARBA00022574"/>
    </source>
</evidence>
<keyword evidence="4" id="KW-1003">Cell membrane</keyword>
<evidence type="ECO:0000256" key="1">
    <source>
        <dbReference type="ARBA" id="ARBA00004236"/>
    </source>
</evidence>
<keyword evidence="8" id="KW-0970">Cilium biogenesis/degradation</keyword>
<dbReference type="Pfam" id="PF11768">
    <property type="entry name" value="Frtz"/>
    <property type="match status" value="2"/>
</dbReference>
<evidence type="ECO:0000256" key="10">
    <source>
        <dbReference type="ARBA" id="ARBA00023136"/>
    </source>
</evidence>
<evidence type="ECO:0000256" key="11">
    <source>
        <dbReference type="ARBA" id="ARBA00023212"/>
    </source>
</evidence>
<evidence type="ECO:0000256" key="3">
    <source>
        <dbReference type="ARBA" id="ARBA00006059"/>
    </source>
</evidence>
<evidence type="ECO:0000256" key="5">
    <source>
        <dbReference type="ARBA" id="ARBA00022490"/>
    </source>
</evidence>
<proteinExistence type="inferred from homology"/>